<dbReference type="InterPro" id="IPR010982">
    <property type="entry name" value="Lambda_DNA-bd_dom_sf"/>
</dbReference>
<evidence type="ECO:0000259" key="2">
    <source>
        <dbReference type="PROSITE" id="PS50943"/>
    </source>
</evidence>
<dbReference type="InterPro" id="IPR050807">
    <property type="entry name" value="TransReg_Diox_bact_type"/>
</dbReference>
<dbReference type="PROSITE" id="PS50943">
    <property type="entry name" value="HTH_CROC1"/>
    <property type="match status" value="1"/>
</dbReference>
<dbReference type="PANTHER" id="PTHR46797:SF1">
    <property type="entry name" value="METHYLPHOSPHONATE SYNTHASE"/>
    <property type="match status" value="1"/>
</dbReference>
<dbReference type="GO" id="GO:0003677">
    <property type="term" value="F:DNA binding"/>
    <property type="evidence" value="ECO:0007669"/>
    <property type="project" value="UniProtKB-KW"/>
</dbReference>
<dbReference type="Gene3D" id="1.10.260.40">
    <property type="entry name" value="lambda repressor-like DNA-binding domains"/>
    <property type="match status" value="1"/>
</dbReference>
<proteinExistence type="predicted"/>
<dbReference type="InterPro" id="IPR001387">
    <property type="entry name" value="Cro/C1-type_HTH"/>
</dbReference>
<organism evidence="3 4">
    <name type="scientific">Gordonibacter urolithinfaciens</name>
    <dbReference type="NCBI Taxonomy" id="1335613"/>
    <lineage>
        <taxon>Bacteria</taxon>
        <taxon>Bacillati</taxon>
        <taxon>Actinomycetota</taxon>
        <taxon>Coriobacteriia</taxon>
        <taxon>Eggerthellales</taxon>
        <taxon>Eggerthellaceae</taxon>
        <taxon>Gordonibacter</taxon>
    </lineage>
</organism>
<gene>
    <name evidence="3" type="ORF">DMP12_13860</name>
</gene>
<protein>
    <submittedName>
        <fullName evidence="3">XRE family transcriptional regulator</fullName>
    </submittedName>
</protein>
<evidence type="ECO:0000256" key="1">
    <source>
        <dbReference type="ARBA" id="ARBA00023125"/>
    </source>
</evidence>
<dbReference type="Pfam" id="PF01381">
    <property type="entry name" value="HTH_3"/>
    <property type="match status" value="1"/>
</dbReference>
<dbReference type="GO" id="GO:0003700">
    <property type="term" value="F:DNA-binding transcription factor activity"/>
    <property type="evidence" value="ECO:0007669"/>
    <property type="project" value="TreeGrafter"/>
</dbReference>
<feature type="domain" description="HTH cro/C1-type" evidence="2">
    <location>
        <begin position="13"/>
        <end position="68"/>
    </location>
</feature>
<dbReference type="PANTHER" id="PTHR46797">
    <property type="entry name" value="HTH-TYPE TRANSCRIPTIONAL REGULATOR"/>
    <property type="match status" value="1"/>
</dbReference>
<dbReference type="Proteomes" id="UP000285258">
    <property type="component" value="Unassembled WGS sequence"/>
</dbReference>
<dbReference type="GO" id="GO:0005829">
    <property type="term" value="C:cytosol"/>
    <property type="evidence" value="ECO:0007669"/>
    <property type="project" value="TreeGrafter"/>
</dbReference>
<accession>A0A423UGU7</accession>
<dbReference type="AlphaFoldDB" id="A0A423UGU7"/>
<reference evidence="4" key="1">
    <citation type="submission" date="2018-05" db="EMBL/GenBank/DDBJ databases">
        <title>Genome Sequencing of selected type strains of the family Eggerthellaceae.</title>
        <authorList>
            <person name="Danylec N."/>
            <person name="Stoll D.A."/>
            <person name="Doetsch A."/>
            <person name="Huch M."/>
        </authorList>
    </citation>
    <scope>NUCLEOTIDE SEQUENCE [LARGE SCALE GENOMIC DNA]</scope>
    <source>
        <strain evidence="4">DSM 27213</strain>
    </source>
</reference>
<evidence type="ECO:0000313" key="4">
    <source>
        <dbReference type="Proteomes" id="UP000285258"/>
    </source>
</evidence>
<comment type="caution">
    <text evidence="3">The sequence shown here is derived from an EMBL/GenBank/DDBJ whole genome shotgun (WGS) entry which is preliminary data.</text>
</comment>
<name>A0A423UGU7_9ACTN</name>
<dbReference type="RefSeq" id="WP_096228687.1">
    <property type="nucleotide sequence ID" value="NZ_CP168029.1"/>
</dbReference>
<evidence type="ECO:0000313" key="3">
    <source>
        <dbReference type="EMBL" id="ROT87960.1"/>
    </source>
</evidence>
<dbReference type="SMART" id="SM00530">
    <property type="entry name" value="HTH_XRE"/>
    <property type="match status" value="1"/>
</dbReference>
<dbReference type="EMBL" id="QIBW01000028">
    <property type="protein sequence ID" value="ROT87960.1"/>
    <property type="molecule type" value="Genomic_DNA"/>
</dbReference>
<dbReference type="SUPFAM" id="SSF47413">
    <property type="entry name" value="lambda repressor-like DNA-binding domains"/>
    <property type="match status" value="1"/>
</dbReference>
<keyword evidence="1" id="KW-0238">DNA-binding</keyword>
<sequence length="71" mass="7923">MGIDERKMLGRKIREFREGLDLTQEELAVAIGNGSKQYVSSIENGAKNVTIDVLCRIASALKVRVRDLISF</sequence>
<dbReference type="CDD" id="cd00093">
    <property type="entry name" value="HTH_XRE"/>
    <property type="match status" value="1"/>
</dbReference>